<dbReference type="InterPro" id="IPR008979">
    <property type="entry name" value="Galactose-bd-like_sf"/>
</dbReference>
<feature type="region of interest" description="Disordered" evidence="5">
    <location>
        <begin position="995"/>
        <end position="1091"/>
    </location>
</feature>
<feature type="compositionally biased region" description="Acidic residues" evidence="5">
    <location>
        <begin position="1521"/>
        <end position="1552"/>
    </location>
</feature>
<dbReference type="InterPro" id="IPR059181">
    <property type="entry name" value="RWDD2A-B_C"/>
</dbReference>
<evidence type="ECO:0000256" key="5">
    <source>
        <dbReference type="SAM" id="MobiDB-lite"/>
    </source>
</evidence>
<evidence type="ECO:0000256" key="1">
    <source>
        <dbReference type="ARBA" id="ARBA00022741"/>
    </source>
</evidence>
<accession>A0A7J6PAP8</accession>
<feature type="region of interest" description="Disordered" evidence="5">
    <location>
        <begin position="1611"/>
        <end position="1653"/>
    </location>
</feature>
<feature type="binding site" evidence="3">
    <location>
        <begin position="114"/>
        <end position="121"/>
    </location>
    <ligand>
        <name>ATP</name>
        <dbReference type="ChEBI" id="CHEBI:30616"/>
    </ligand>
</feature>
<feature type="compositionally biased region" description="Basic and acidic residues" evidence="5">
    <location>
        <begin position="1623"/>
        <end position="1637"/>
    </location>
</feature>
<feature type="compositionally biased region" description="Gly residues" evidence="5">
    <location>
        <begin position="1612"/>
        <end position="1621"/>
    </location>
</feature>
<comment type="caution">
    <text evidence="7">The sequence shown here is derived from an EMBL/GenBank/DDBJ whole genome shotgun (WGS) entry which is preliminary data.</text>
</comment>
<evidence type="ECO:0000256" key="3">
    <source>
        <dbReference type="PROSITE-ProRule" id="PRU00283"/>
    </source>
</evidence>
<dbReference type="FunFam" id="3.40.850.10:FF:000063">
    <property type="entry name" value="Kinesin-like protein"/>
    <property type="match status" value="1"/>
</dbReference>
<dbReference type="CDD" id="cd24163">
    <property type="entry name" value="RWDD2_C"/>
    <property type="match status" value="1"/>
</dbReference>
<organism evidence="7 8">
    <name type="scientific">Perkinsus olseni</name>
    <name type="common">Perkinsus atlanticus</name>
    <dbReference type="NCBI Taxonomy" id="32597"/>
    <lineage>
        <taxon>Eukaryota</taxon>
        <taxon>Sar</taxon>
        <taxon>Alveolata</taxon>
        <taxon>Perkinsozoa</taxon>
        <taxon>Perkinsea</taxon>
        <taxon>Perkinsida</taxon>
        <taxon>Perkinsidae</taxon>
        <taxon>Perkinsus</taxon>
    </lineage>
</organism>
<evidence type="ECO:0000313" key="8">
    <source>
        <dbReference type="Proteomes" id="UP000541610"/>
    </source>
</evidence>
<keyword evidence="4" id="KW-0175">Coiled coil</keyword>
<feature type="region of interest" description="Disordered" evidence="5">
    <location>
        <begin position="450"/>
        <end position="472"/>
    </location>
</feature>
<sequence length="2114" mass="234645">MAESSVRVAVRVRPFNDREIGLSSRCCVAMNGQETIIRDLDNGEAEDSSDPKRFTFDYSFWSHDDYEIDSLTGVFQPKGPSSRYADQQRVFEAVGVDVLNNAWEGYHCCLFAYGQTGSGKSYSMVGYGPNRGIVPIACEEIFRRIEETSSDALKFEVSVSMLEIYNEHVQDLLVHPRQRPKKGLEIRESKQLGVFVQGLSTRPVDSFESIEAVVAEGTSNRTVGATLMNATSSRAHTVISIEFRQISIMGEKKGVRMSKINLVDLAGSEKAGQTGASGDRLKEGCAINKSLSALGNVISSLADKATGKARPGAVVPYRDSKLTRLLQNALGGSSKTVMICAISPASANYEESLSTLRYADRAKKIKNAAVVNEDPQDKLIRQLREENEKLKALLAEGGGVTTARPEALATMTEEERRAYESEKEKLRRSHEEEIQAMEAALKDMQRSWEERLAEAKEGRRRSSANSEDGLIDLTKPHFTNLNEDPMLTGKLFYCFDAGETWFGGRARRPRVGGSSESLVDHDDDPRGPPKYLLAGAAFMHRYQVCVTVRDGKAAIKADGEAHAAEAYSYLNGDVITDMDSLALGHGDRVVLGRQNNYNFVFVDPTKGSGQELIDRGKVTYEGCVEELAAKQGRHRGRLQTKYDQSIREAKEARERAEAEAKAREEEYQAKLKDIQSQRGKEHEERDEELKKLRRELKSQRREAEKEREAMLRKQKELETAEAERRRREVDLRILHEQLMVTMPLCKEATLMAKEMARPYTFNTILHVRSVKSSGSAERRMTEVLVGVDYRGLRVYDWTPETLENRVYLMRDLFEAWCDEGQAYIDCLHDEDDPFWDPITLEREIGTARIYLESLTMQLENELDAKVMSSSTGRPVGTLTCAVWPLSRDGSSTTVPDEEIVEEPSQLVGLPLSFRLVVKKAAHLTPRELANSVRVRYRWQLDDEDTEVSTKVVDDDAFVFDYERDIHLVPCLTQRMLSVLLEEAIALQVYGESTAAKEAERLREEERRLRDERAAGRKDDGRGAATVSNDGINLPGEMGRDDDGQEDRSSSDGVKEKIAPPSSPEEAATTSQVDVESETVGGPEAAAAPPPTGPRALALSCGGGYFWARAFVTAQFDLPVRFISIHNESLYKKGQLTDCILAMPRVEGQEEEGDEEEEEEGEVKLHKLILASYSRYCYKKIIPPEDDEEEEEEGGDAVVVPQEGGVFRIEIPTLLDPHATRSDTIKCIGVITSFMYMHGDWETAILQNPELMAPSSSSLVQQQQAQCGLLLTLLGLSLTLDVPSLSGRLAQHIVKTGLNHHTAAAVLLRSSYYTTASNADAQPLTEAAEAILTDRFEDCILKSGGRQPLRVYEFTQLPLDTLERILGSDKLGLAAASSGDERLVLRTCTNVLRQRMSRRHAKLNVEIVKPLEGAVEAKVRVVEGIASGSECVRGDPVPRYEKVTELVEGEEGASVEVMYPVLAEAPLGEVWAELEWKGTSGGVTVDELSKEIFRKLQQGDDEEEEEEVTLASGAVVRVSLQPEEEEEAVKEEGREDGEVDNGDEEDGEEEEGAEEGRTKKAGPWTKEDFEMLYSCVRWSQLPLEALISAAESPLWRPAQDRILEYMRKFTAGQEGGEGGAHGGRPRECQREGYKRQDDGQQDGEGVDAAGSRGSVHTASAEAPVSFAYSSDFDSFGSLYWLGTRGHTIPWRNPASKLMEVQVSASSVGRGSVEDIVGRSASVDFRTKNEPSSWIQVDFGRGRALRLSGYCLRNRNSSAQCLMSWNLMGSNDGEDWIFLDERKICGSLREPKATRMFRLIQSGVNSGNTHNLFLAGVEFYGQATAGEWQYEEAEALWDAFDPEGGFMWLNRPDTPEDGEMAYSVTVEGLSNSTTTPPSATFIITIPAGYPGDARALPEILAVEGKEASKTVKWQLREGYEFPLLAALEAVRQLLTEPSEGKDGDDEAAAAGASTIDDMSVEDILRSEPTVLGRRMLGIVHIRNKEHMKYCRKLANEWHLGGMGNPNAIVIEGDERLRRNAPLAVDGHTIEVGQAVGCYTTKALTSLYIKKVTVRGEEQIPIPEGKRLDDLRALPKHFEFVGIDEIDKIAKLCRDHGLEDLFLTYLKVYGGRQGSKK</sequence>
<keyword evidence="3" id="KW-0505">Motor protein</keyword>
<dbReference type="Gene3D" id="2.60.120.260">
    <property type="entry name" value="Galactose-binding domain-like"/>
    <property type="match status" value="1"/>
</dbReference>
<dbReference type="SUPFAM" id="SSF49785">
    <property type="entry name" value="Galactose-binding domain-like"/>
    <property type="match status" value="1"/>
</dbReference>
<dbReference type="Proteomes" id="UP000541610">
    <property type="component" value="Unassembled WGS sequence"/>
</dbReference>
<dbReference type="GO" id="GO:0005524">
    <property type="term" value="F:ATP binding"/>
    <property type="evidence" value="ECO:0007669"/>
    <property type="project" value="UniProtKB-UniRule"/>
</dbReference>
<dbReference type="EMBL" id="JABANP010000049">
    <property type="protein sequence ID" value="KAF4693188.1"/>
    <property type="molecule type" value="Genomic_DNA"/>
</dbReference>
<dbReference type="InterPro" id="IPR019821">
    <property type="entry name" value="Kinesin_motor_CS"/>
</dbReference>
<keyword evidence="2 3" id="KW-0067">ATP-binding</keyword>
<evidence type="ECO:0000313" key="7">
    <source>
        <dbReference type="EMBL" id="KAF4693188.1"/>
    </source>
</evidence>
<dbReference type="Gene3D" id="2.60.200.20">
    <property type="match status" value="1"/>
</dbReference>
<dbReference type="GO" id="GO:0007018">
    <property type="term" value="P:microtubule-based movement"/>
    <property type="evidence" value="ECO:0007669"/>
    <property type="project" value="InterPro"/>
</dbReference>
<dbReference type="InterPro" id="IPR036961">
    <property type="entry name" value="Kinesin_motor_dom_sf"/>
</dbReference>
<dbReference type="CDD" id="cd22249">
    <property type="entry name" value="UDM1_RNF168_RNF169-like"/>
    <property type="match status" value="1"/>
</dbReference>
<dbReference type="Gene3D" id="3.40.850.10">
    <property type="entry name" value="Kinesin motor domain"/>
    <property type="match status" value="1"/>
</dbReference>
<dbReference type="OrthoDB" id="3176171at2759"/>
<evidence type="ECO:0000256" key="2">
    <source>
        <dbReference type="ARBA" id="ARBA00022840"/>
    </source>
</evidence>
<feature type="domain" description="Kinesin motor" evidence="6">
    <location>
        <begin position="5"/>
        <end position="365"/>
    </location>
</feature>
<dbReference type="GO" id="GO:0003777">
    <property type="term" value="F:microtubule motor activity"/>
    <property type="evidence" value="ECO:0007669"/>
    <property type="project" value="InterPro"/>
</dbReference>
<dbReference type="SMART" id="SM00129">
    <property type="entry name" value="KISc"/>
    <property type="match status" value="1"/>
</dbReference>
<name>A0A7J6PAP8_PEROL</name>
<dbReference type="PANTHER" id="PTHR47117">
    <property type="entry name" value="STAR-RELATED LIPID TRANSFER PROTEIN 9"/>
    <property type="match status" value="1"/>
</dbReference>
<dbReference type="InterPro" id="IPR027417">
    <property type="entry name" value="P-loop_NTPase"/>
</dbReference>
<evidence type="ECO:0000256" key="4">
    <source>
        <dbReference type="SAM" id="Coils"/>
    </source>
</evidence>
<dbReference type="GO" id="GO:0008017">
    <property type="term" value="F:microtubule binding"/>
    <property type="evidence" value="ECO:0007669"/>
    <property type="project" value="InterPro"/>
</dbReference>
<dbReference type="PROSITE" id="PS50067">
    <property type="entry name" value="KINESIN_MOTOR_2"/>
    <property type="match status" value="1"/>
</dbReference>
<dbReference type="InterPro" id="IPR001752">
    <property type="entry name" value="Kinesin_motor_dom"/>
</dbReference>
<dbReference type="PRINTS" id="PR00380">
    <property type="entry name" value="KINESINHEAVY"/>
</dbReference>
<dbReference type="Pfam" id="PF00225">
    <property type="entry name" value="Kinesin"/>
    <property type="match status" value="1"/>
</dbReference>
<feature type="compositionally biased region" description="Basic and acidic residues" evidence="5">
    <location>
        <begin position="644"/>
        <end position="719"/>
    </location>
</feature>
<dbReference type="PROSITE" id="PS00411">
    <property type="entry name" value="KINESIN_MOTOR_1"/>
    <property type="match status" value="1"/>
</dbReference>
<feature type="compositionally biased region" description="Basic and acidic residues" evidence="5">
    <location>
        <begin position="995"/>
        <end position="1021"/>
    </location>
</feature>
<protein>
    <recommendedName>
        <fullName evidence="6">Kinesin motor domain-containing protein</fullName>
    </recommendedName>
</protein>
<feature type="compositionally biased region" description="Basic and acidic residues" evidence="5">
    <location>
        <begin position="1037"/>
        <end position="1057"/>
    </location>
</feature>
<proteinExistence type="inferred from homology"/>
<feature type="region of interest" description="Disordered" evidence="5">
    <location>
        <begin position="634"/>
        <end position="719"/>
    </location>
</feature>
<feature type="coiled-coil region" evidence="4">
    <location>
        <begin position="376"/>
        <end position="447"/>
    </location>
</feature>
<gene>
    <name evidence="7" type="ORF">FOZ60_011649</name>
</gene>
<comment type="similarity">
    <text evidence="3">Belongs to the TRAFAC class myosin-kinesin ATPase superfamily. Kinesin family.</text>
</comment>
<keyword evidence="1 3" id="KW-0547">Nucleotide-binding</keyword>
<reference evidence="7 8" key="1">
    <citation type="submission" date="2020-04" db="EMBL/GenBank/DDBJ databases">
        <title>Perkinsus olseni comparative genomics.</title>
        <authorList>
            <person name="Bogema D.R."/>
        </authorList>
    </citation>
    <scope>NUCLEOTIDE SEQUENCE [LARGE SCALE GENOMIC DNA]</scope>
    <source>
        <strain evidence="7">00978-12</strain>
    </source>
</reference>
<feature type="region of interest" description="Disordered" evidence="5">
    <location>
        <begin position="1519"/>
        <end position="1562"/>
    </location>
</feature>
<dbReference type="SUPFAM" id="SSF52540">
    <property type="entry name" value="P-loop containing nucleoside triphosphate hydrolases"/>
    <property type="match status" value="1"/>
</dbReference>
<evidence type="ECO:0000259" key="6">
    <source>
        <dbReference type="PROSITE" id="PS50067"/>
    </source>
</evidence>